<keyword evidence="3" id="KW-0106">Calcium</keyword>
<evidence type="ECO:0000259" key="8">
    <source>
        <dbReference type="PROSITE" id="PS50222"/>
    </source>
</evidence>
<dbReference type="InterPro" id="IPR045587">
    <property type="entry name" value="FKTN_N"/>
</dbReference>
<dbReference type="Proteomes" id="UP000821837">
    <property type="component" value="Unassembled WGS sequence"/>
</dbReference>
<dbReference type="InterPro" id="IPR011992">
    <property type="entry name" value="EF-hand-dom_pair"/>
</dbReference>
<dbReference type="PANTHER" id="PTHR11216:SF176">
    <property type="entry name" value="EPIDERMAL GROWTH FACTOR RECEPTOR PATHWAY SUBSTRATE CLONE 15, ISOFORM A"/>
    <property type="match status" value="1"/>
</dbReference>
<dbReference type="SUPFAM" id="SSF52058">
    <property type="entry name" value="L domain-like"/>
    <property type="match status" value="1"/>
</dbReference>
<dbReference type="SMART" id="SM00369">
    <property type="entry name" value="LRR_TYP"/>
    <property type="match status" value="4"/>
</dbReference>
<dbReference type="InterPro" id="IPR000261">
    <property type="entry name" value="EH_dom"/>
</dbReference>
<evidence type="ECO:0000259" key="6">
    <source>
        <dbReference type="PROSITE" id="PS50031"/>
    </source>
</evidence>
<accession>A0A9D4PD38</accession>
<dbReference type="Pfam" id="PF12763">
    <property type="entry name" value="EH"/>
    <property type="match status" value="3"/>
</dbReference>
<dbReference type="GO" id="GO:0005509">
    <property type="term" value="F:calcium ion binding"/>
    <property type="evidence" value="ECO:0007669"/>
    <property type="project" value="InterPro"/>
</dbReference>
<dbReference type="PROSITE" id="PS50222">
    <property type="entry name" value="EF_HAND_2"/>
    <property type="match status" value="2"/>
</dbReference>
<dbReference type="InterPro" id="IPR036034">
    <property type="entry name" value="PDZ_sf"/>
</dbReference>
<evidence type="ECO:0000259" key="7">
    <source>
        <dbReference type="PROSITE" id="PS50106"/>
    </source>
</evidence>
<dbReference type="GO" id="GO:0030132">
    <property type="term" value="C:clathrin coat of coated pit"/>
    <property type="evidence" value="ECO:0007669"/>
    <property type="project" value="TreeGrafter"/>
</dbReference>
<dbReference type="SUPFAM" id="SSF47473">
    <property type="entry name" value="EF-hand"/>
    <property type="match status" value="3"/>
</dbReference>
<dbReference type="SMART" id="SM00364">
    <property type="entry name" value="LRR_BAC"/>
    <property type="match status" value="5"/>
</dbReference>
<dbReference type="GO" id="GO:0006897">
    <property type="term" value="P:endocytosis"/>
    <property type="evidence" value="ECO:0007669"/>
    <property type="project" value="TreeGrafter"/>
</dbReference>
<dbReference type="Gene3D" id="2.30.42.10">
    <property type="match status" value="1"/>
</dbReference>
<feature type="region of interest" description="Disordered" evidence="5">
    <location>
        <begin position="1705"/>
        <end position="1783"/>
    </location>
</feature>
<reference evidence="9" key="1">
    <citation type="journal article" date="2020" name="Cell">
        <title>Large-Scale Comparative Analyses of Tick Genomes Elucidate Their Genetic Diversity and Vector Capacities.</title>
        <authorList>
            <consortium name="Tick Genome and Microbiome Consortium (TIGMIC)"/>
            <person name="Jia N."/>
            <person name="Wang J."/>
            <person name="Shi W."/>
            <person name="Du L."/>
            <person name="Sun Y."/>
            <person name="Zhan W."/>
            <person name="Jiang J.F."/>
            <person name="Wang Q."/>
            <person name="Zhang B."/>
            <person name="Ji P."/>
            <person name="Bell-Sakyi L."/>
            <person name="Cui X.M."/>
            <person name="Yuan T.T."/>
            <person name="Jiang B.G."/>
            <person name="Yang W.F."/>
            <person name="Lam T.T."/>
            <person name="Chang Q.C."/>
            <person name="Ding S.J."/>
            <person name="Wang X.J."/>
            <person name="Zhu J.G."/>
            <person name="Ruan X.D."/>
            <person name="Zhao L."/>
            <person name="Wei J.T."/>
            <person name="Ye R.Z."/>
            <person name="Que T.C."/>
            <person name="Du C.H."/>
            <person name="Zhou Y.H."/>
            <person name="Cheng J.X."/>
            <person name="Dai P.F."/>
            <person name="Guo W.B."/>
            <person name="Han X.H."/>
            <person name="Huang E.J."/>
            <person name="Li L.F."/>
            <person name="Wei W."/>
            <person name="Gao Y.C."/>
            <person name="Liu J.Z."/>
            <person name="Shao H.Z."/>
            <person name="Wang X."/>
            <person name="Wang C.C."/>
            <person name="Yang T.C."/>
            <person name="Huo Q.B."/>
            <person name="Li W."/>
            <person name="Chen H.Y."/>
            <person name="Chen S.E."/>
            <person name="Zhou L.G."/>
            <person name="Ni X.B."/>
            <person name="Tian J.H."/>
            <person name="Sheng Y."/>
            <person name="Liu T."/>
            <person name="Pan Y.S."/>
            <person name="Xia L.Y."/>
            <person name="Li J."/>
            <person name="Zhao F."/>
            <person name="Cao W.C."/>
        </authorList>
    </citation>
    <scope>NUCLEOTIDE SEQUENCE</scope>
    <source>
        <strain evidence="9">Rsan-2018</strain>
    </source>
</reference>
<dbReference type="GO" id="GO:0016197">
    <property type="term" value="P:endosomal transport"/>
    <property type="evidence" value="ECO:0007669"/>
    <property type="project" value="TreeGrafter"/>
</dbReference>
<feature type="compositionally biased region" description="Low complexity" evidence="5">
    <location>
        <begin position="642"/>
        <end position="665"/>
    </location>
</feature>
<feature type="region of interest" description="Disordered" evidence="5">
    <location>
        <begin position="1493"/>
        <end position="1512"/>
    </location>
</feature>
<protein>
    <submittedName>
        <fullName evidence="9">Uncharacterized protein</fullName>
    </submittedName>
</protein>
<dbReference type="CDD" id="cd00136">
    <property type="entry name" value="PDZ_canonical"/>
    <property type="match status" value="1"/>
</dbReference>
<dbReference type="Gene3D" id="1.10.238.10">
    <property type="entry name" value="EF-hand"/>
    <property type="match status" value="3"/>
</dbReference>
<dbReference type="PROSITE" id="PS51450">
    <property type="entry name" value="LRR"/>
    <property type="match status" value="4"/>
</dbReference>
<dbReference type="PROSITE" id="PS50106">
    <property type="entry name" value="PDZ"/>
    <property type="match status" value="1"/>
</dbReference>
<dbReference type="InterPro" id="IPR001611">
    <property type="entry name" value="Leu-rich_rpt"/>
</dbReference>
<dbReference type="SMART" id="SM00054">
    <property type="entry name" value="EFh"/>
    <property type="match status" value="4"/>
</dbReference>
<feature type="coiled-coil region" evidence="4">
    <location>
        <begin position="1512"/>
        <end position="1665"/>
    </location>
</feature>
<evidence type="ECO:0000313" key="10">
    <source>
        <dbReference type="Proteomes" id="UP000821837"/>
    </source>
</evidence>
<evidence type="ECO:0000256" key="4">
    <source>
        <dbReference type="SAM" id="Coils"/>
    </source>
</evidence>
<evidence type="ECO:0000256" key="1">
    <source>
        <dbReference type="ARBA" id="ARBA00022614"/>
    </source>
</evidence>
<gene>
    <name evidence="9" type="ORF">HPB52_006767</name>
</gene>
<dbReference type="PROSITE" id="PS50031">
    <property type="entry name" value="EH"/>
    <property type="match status" value="3"/>
</dbReference>
<keyword evidence="1" id="KW-0433">Leucine-rich repeat</keyword>
<dbReference type="Gene3D" id="3.80.10.10">
    <property type="entry name" value="Ribonuclease Inhibitor"/>
    <property type="match status" value="1"/>
</dbReference>
<keyword evidence="10" id="KW-1185">Reference proteome</keyword>
<evidence type="ECO:0000313" key="9">
    <source>
        <dbReference type="EMBL" id="KAH7935380.1"/>
    </source>
</evidence>
<dbReference type="Pfam" id="PF13855">
    <property type="entry name" value="LRR_8"/>
    <property type="match status" value="1"/>
</dbReference>
<dbReference type="InterPro" id="IPR018247">
    <property type="entry name" value="EF_Hand_1_Ca_BS"/>
</dbReference>
<feature type="domain" description="EH" evidence="6">
    <location>
        <begin position="1386"/>
        <end position="1475"/>
    </location>
</feature>
<dbReference type="InterPro" id="IPR001478">
    <property type="entry name" value="PDZ"/>
</dbReference>
<feature type="region of interest" description="Disordered" evidence="5">
    <location>
        <begin position="365"/>
        <end position="466"/>
    </location>
</feature>
<feature type="domain" description="EF-hand" evidence="8">
    <location>
        <begin position="1278"/>
        <end position="1313"/>
    </location>
</feature>
<feature type="region of interest" description="Disordered" evidence="5">
    <location>
        <begin position="545"/>
        <end position="573"/>
    </location>
</feature>
<dbReference type="EMBL" id="JABSTV010001255">
    <property type="protein sequence ID" value="KAH7935380.1"/>
    <property type="molecule type" value="Genomic_DNA"/>
</dbReference>
<feature type="domain" description="EF-hand" evidence="8">
    <location>
        <begin position="1385"/>
        <end position="1420"/>
    </location>
</feature>
<feature type="domain" description="EH" evidence="6">
    <location>
        <begin position="1178"/>
        <end position="1228"/>
    </location>
</feature>
<sequence length="1926" mass="209715">MGPVFRHCPCLRPAREEVRVLDYAHHGLEDVPSEVFNYERTLEELYLNANQIKDLPRFPGLASLARGWQVSVPITLSKLEELIINSNEIDSLPSTIGLLRNLTILMADDNLLEDLPPEIGSCAKLRVLSLRDNRLCNVPDELGHLSSLRVVNLSGNQLRHLPVSLAKLGGLHALWLSQNQGRLVRSPTPYPKELKARARHVRNLRRQMNGDVVGAGNVVVSQPTSRLEGFSRAEVPGPEKQPPEVVVREAKIVQPTSPSGNPPDLAQVHTDRPHEPCIIRHQQDNNTVPAESFACHQPTQSSFATNNNLPMCTDLETVRAVASPSPIPVPHISSHNLATPSELYANQQTPAGLHAASAEHLYLHHHHQHHPASPHLSSAAAQVSQGSMPPVVAVHSMPAPQYSNTLHPHHANMVPPPRSPVPSWDHTRHQQQQQYGGDVAELPPGNAIASSPHRIPRRPVDKYPPSSRASLAEKFQHRLISEDSQEQLGYKSDQETYVQPTRPLSAAYHDGYSSDWDTVTLPRGHSISHPPDGSIQYFRGAPCSPGRTLPRRGSSPVSPRVMSRSPHKVAGSPVQTYTVQAPHPLKPVAGMADGTALYLLPEYCGDVRTSKEGYSLPVRRSPQPGWGPASEKLAPHAESEDLPPSQSSSSLSSSLCLPSEDPSSLTSEGVTPEGAPAPGAPCFRAASEQCEQPAPPLPPRPRAHSGEGSATAPTPPPKPEFLLQRSVSSRSTDAQENQNEIVLDKGSDADFVLENRPTSSGVFVKEVNPQGSAAGKLQVGDKILKSLIRDVADAAAQTSFPLFILDASILQCLADRTAPVERPSCFDLPRGQAFVQFGSLGQFATQKEHDFLSLLSRAGYKTSKLSVPNPKVLAHGLEVLIPTHYLISQKQNTAALHVVVFHERPGNFWWHAAAAPDEEDANKTDVSFSRLITVEVLPCDVGGGVRSFAPTQFDTFVDEQPFIECNSTRARLFHTIHGRDETPEAELFRLKVHRLLLKVKQLLGELNVPFWISSGTCLGFFRQCDVIPYTTDVDIGVFIKDYKPEIISAFSTHDIPLTHLFGKVEDSYELSFRDRDVKLDIFFFYEEDDHIWNGGTQARTGKKFKYTFPKFKLCWTEFLDIKLRIPCETEKYIEANYGPNWFQPMKRFFKTLVITHSSSASSYSVTYYCGPVLHEKFVLSHIWDLSDAGGKGFLDKRGFFVALKLVALVQNGKQPLLANLTLPAPPPNMAEQIRSTNIDWSVKPLEQTKYVEMFNSLGPVAGKLPGTKVKPVMLNSKLPVDVLGKIWDLSDVDQDGALSEEEFIVAMHLVYKALDNCPIPSVLPPVLMPRSKQSPLPTAIPSDFSPVGMAGVRRRPSTPSSVGAPDVALHNTLHKPPLPWVVSAAEMAKFSQLFTSLDTDMDGLVTGADVKGTFLKTGLPQVDLAQIWNLCDTKQNGSLNAEQFALAMHLAAERTKGAPLPTALTPDMVPPSLRPKLQTSAVGSLDGGGALVGLEGLTSSTPPPLSAPTSGNKELDMIVDEMKTDKSTLEQEIIQAETDQKTKNAELRNLETEIETVSAMLKQLDTQKKEAQKRLAELGAQRAALDSDLTELREEVEEERAKVTALKKQVEEQTKLLEGLCQEESSLQAEIDSQKAQLQALSQAQQETQLQISQVKARHVALEEQHVQLKTWVSQVERALQAGDPGLVPESLLREDQLSAGLAEPEYQQLSNTECSSPTSFVSAADEESKDDPFKSKDSFNDMNGFLGDPFGGEDPFKGADPFKGSGTEDPFAGDPFKSTFGSETKDEDYFAASFQDAPDVVPVADTKDPFDPFGTGKGAFGATNPGPAEAAAAVDPFGTDPFAPVPATTRAESPTPALPPKKGKQPPPRPAPPKHLASSRGGGSSTSGPTRAAPAPPLPDEDPFASTAGGSATESFANFADFGNC</sequence>
<dbReference type="InterPro" id="IPR032675">
    <property type="entry name" value="LRR_dom_sf"/>
</dbReference>
<evidence type="ECO:0000256" key="5">
    <source>
        <dbReference type="SAM" id="MobiDB-lite"/>
    </source>
</evidence>
<dbReference type="VEuPathDB" id="VectorBase:RSAN_054471"/>
<feature type="domain" description="PDZ" evidence="7">
    <location>
        <begin position="740"/>
        <end position="785"/>
    </location>
</feature>
<comment type="caution">
    <text evidence="9">The sequence shown here is derived from an EMBL/GenBank/DDBJ whole genome shotgun (WGS) entry which is preliminary data.</text>
</comment>
<dbReference type="GO" id="GO:0045296">
    <property type="term" value="F:cadherin binding"/>
    <property type="evidence" value="ECO:0007669"/>
    <property type="project" value="TreeGrafter"/>
</dbReference>
<dbReference type="Pfam" id="PF19737">
    <property type="entry name" value="FKTN_N"/>
    <property type="match status" value="1"/>
</dbReference>
<proteinExistence type="predicted"/>
<keyword evidence="2" id="KW-0677">Repeat</keyword>
<feature type="domain" description="EH" evidence="6">
    <location>
        <begin position="1246"/>
        <end position="1334"/>
    </location>
</feature>
<dbReference type="PROSITE" id="PS00018">
    <property type="entry name" value="EF_HAND_1"/>
    <property type="match status" value="2"/>
</dbReference>
<evidence type="ECO:0000256" key="3">
    <source>
        <dbReference type="ARBA" id="ARBA00022837"/>
    </source>
</evidence>
<dbReference type="CDD" id="cd00052">
    <property type="entry name" value="EH"/>
    <property type="match status" value="2"/>
</dbReference>
<dbReference type="VEuPathDB" id="VectorBase:RSAN_043619"/>
<feature type="compositionally biased region" description="Polar residues" evidence="5">
    <location>
        <begin position="725"/>
        <end position="740"/>
    </location>
</feature>
<feature type="region of interest" description="Disordered" evidence="5">
    <location>
        <begin position="1801"/>
        <end position="1912"/>
    </location>
</feature>
<feature type="region of interest" description="Disordered" evidence="5">
    <location>
        <begin position="614"/>
        <end position="745"/>
    </location>
</feature>
<feature type="compositionally biased region" description="Low complexity" evidence="5">
    <location>
        <begin position="551"/>
        <end position="564"/>
    </location>
</feature>
<dbReference type="InterPro" id="IPR003591">
    <property type="entry name" value="Leu-rich_rpt_typical-subtyp"/>
</dbReference>
<evidence type="ECO:0000256" key="2">
    <source>
        <dbReference type="ARBA" id="ARBA00022737"/>
    </source>
</evidence>
<feature type="compositionally biased region" description="Polar residues" evidence="5">
    <location>
        <begin position="1708"/>
        <end position="1722"/>
    </location>
</feature>
<dbReference type="SMART" id="SM00027">
    <property type="entry name" value="EH"/>
    <property type="match status" value="2"/>
</dbReference>
<reference evidence="9" key="2">
    <citation type="submission" date="2021-09" db="EMBL/GenBank/DDBJ databases">
        <authorList>
            <person name="Jia N."/>
            <person name="Wang J."/>
            <person name="Shi W."/>
            <person name="Du L."/>
            <person name="Sun Y."/>
            <person name="Zhan W."/>
            <person name="Jiang J."/>
            <person name="Wang Q."/>
            <person name="Zhang B."/>
            <person name="Ji P."/>
            <person name="Sakyi L.B."/>
            <person name="Cui X."/>
            <person name="Yuan T."/>
            <person name="Jiang B."/>
            <person name="Yang W."/>
            <person name="Lam T.T.-Y."/>
            <person name="Chang Q."/>
            <person name="Ding S."/>
            <person name="Wang X."/>
            <person name="Zhu J."/>
            <person name="Ruan X."/>
            <person name="Zhao L."/>
            <person name="Wei J."/>
            <person name="Que T."/>
            <person name="Du C."/>
            <person name="Cheng J."/>
            <person name="Dai P."/>
            <person name="Han X."/>
            <person name="Huang E."/>
            <person name="Gao Y."/>
            <person name="Liu J."/>
            <person name="Shao H."/>
            <person name="Ye R."/>
            <person name="Li L."/>
            <person name="Wei W."/>
            <person name="Wang X."/>
            <person name="Wang C."/>
            <person name="Huo Q."/>
            <person name="Li W."/>
            <person name="Guo W."/>
            <person name="Chen H."/>
            <person name="Chen S."/>
            <person name="Zhou L."/>
            <person name="Zhou L."/>
            <person name="Ni X."/>
            <person name="Tian J."/>
            <person name="Zhou Y."/>
            <person name="Sheng Y."/>
            <person name="Liu T."/>
            <person name="Pan Y."/>
            <person name="Xia L."/>
            <person name="Li J."/>
            <person name="Zhao F."/>
            <person name="Cao W."/>
        </authorList>
    </citation>
    <scope>NUCLEOTIDE SEQUENCE</scope>
    <source>
        <strain evidence="9">Rsan-2018</strain>
        <tissue evidence="9">Larvae</tissue>
    </source>
</reference>
<feature type="compositionally biased region" description="Basic and acidic residues" evidence="5">
    <location>
        <begin position="1731"/>
        <end position="1740"/>
    </location>
</feature>
<organism evidence="9 10">
    <name type="scientific">Rhipicephalus sanguineus</name>
    <name type="common">Brown dog tick</name>
    <name type="synonym">Ixodes sanguineus</name>
    <dbReference type="NCBI Taxonomy" id="34632"/>
    <lineage>
        <taxon>Eukaryota</taxon>
        <taxon>Metazoa</taxon>
        <taxon>Ecdysozoa</taxon>
        <taxon>Arthropoda</taxon>
        <taxon>Chelicerata</taxon>
        <taxon>Arachnida</taxon>
        <taxon>Acari</taxon>
        <taxon>Parasitiformes</taxon>
        <taxon>Ixodida</taxon>
        <taxon>Ixodoidea</taxon>
        <taxon>Ixodidae</taxon>
        <taxon>Rhipicephalinae</taxon>
        <taxon>Rhipicephalus</taxon>
        <taxon>Rhipicephalus</taxon>
    </lineage>
</organism>
<dbReference type="InterPro" id="IPR002048">
    <property type="entry name" value="EF_hand_dom"/>
</dbReference>
<keyword evidence="4" id="KW-0175">Coiled coil</keyword>
<name>A0A9D4PD38_RHISA</name>
<dbReference type="PANTHER" id="PTHR11216">
    <property type="entry name" value="EH DOMAIN"/>
    <property type="match status" value="1"/>
</dbReference>